<dbReference type="PROSITE" id="PS50011">
    <property type="entry name" value="PROTEIN_KINASE_DOM"/>
    <property type="match status" value="1"/>
</dbReference>
<evidence type="ECO:0000256" key="8">
    <source>
        <dbReference type="ARBA" id="ARBA00022842"/>
    </source>
</evidence>
<dbReference type="GO" id="GO:0046872">
    <property type="term" value="F:metal ion binding"/>
    <property type="evidence" value="ECO:0007669"/>
    <property type="project" value="UniProtKB-KW"/>
</dbReference>
<keyword evidence="2" id="KW-0723">Serine/threonine-protein kinase</keyword>
<dbReference type="GO" id="GO:0110031">
    <property type="term" value="P:negative regulation of G2/MI transition of meiotic cell cycle"/>
    <property type="evidence" value="ECO:0007669"/>
    <property type="project" value="TreeGrafter"/>
</dbReference>
<evidence type="ECO:0000256" key="7">
    <source>
        <dbReference type="ARBA" id="ARBA00022840"/>
    </source>
</evidence>
<evidence type="ECO:0000256" key="9">
    <source>
        <dbReference type="ARBA" id="ARBA00023306"/>
    </source>
</evidence>
<evidence type="ECO:0000259" key="12">
    <source>
        <dbReference type="PROSITE" id="PS50011"/>
    </source>
</evidence>
<evidence type="ECO:0000313" key="13">
    <source>
        <dbReference type="EMBL" id="GMS98407.1"/>
    </source>
</evidence>
<dbReference type="SUPFAM" id="SSF56112">
    <property type="entry name" value="Protein kinase-like (PK-like)"/>
    <property type="match status" value="1"/>
</dbReference>
<accession>A0AAV5TW22</accession>
<keyword evidence="6" id="KW-0418">Kinase</keyword>
<dbReference type="PANTHER" id="PTHR11042">
    <property type="entry name" value="EUKARYOTIC TRANSLATION INITIATION FACTOR 2-ALPHA KINASE EIF2-ALPHA KINASE -RELATED"/>
    <property type="match status" value="1"/>
</dbReference>
<feature type="domain" description="Protein kinase" evidence="12">
    <location>
        <begin position="1"/>
        <end position="138"/>
    </location>
</feature>
<evidence type="ECO:0000256" key="4">
    <source>
        <dbReference type="ARBA" id="ARBA00022723"/>
    </source>
</evidence>
<dbReference type="EMBL" id="BTSX01000005">
    <property type="protein sequence ID" value="GMS98407.1"/>
    <property type="molecule type" value="Genomic_DNA"/>
</dbReference>
<dbReference type="GO" id="GO:0051321">
    <property type="term" value="P:meiotic cell cycle"/>
    <property type="evidence" value="ECO:0007669"/>
    <property type="project" value="TreeGrafter"/>
</dbReference>
<name>A0AAV5TW22_9BILA</name>
<evidence type="ECO:0000256" key="2">
    <source>
        <dbReference type="ARBA" id="ARBA00022527"/>
    </source>
</evidence>
<evidence type="ECO:0000256" key="6">
    <source>
        <dbReference type="ARBA" id="ARBA00022777"/>
    </source>
</evidence>
<dbReference type="Proteomes" id="UP001432027">
    <property type="component" value="Unassembled WGS sequence"/>
</dbReference>
<feature type="non-terminal residue" evidence="13">
    <location>
        <position position="138"/>
    </location>
</feature>
<protein>
    <recommendedName>
        <fullName evidence="1">non-specific serine/threonine protein kinase</fullName>
        <ecNumber evidence="1">2.7.11.1</ecNumber>
    </recommendedName>
</protein>
<organism evidence="13 14">
    <name type="scientific">Pristionchus entomophagus</name>
    <dbReference type="NCBI Taxonomy" id="358040"/>
    <lineage>
        <taxon>Eukaryota</taxon>
        <taxon>Metazoa</taxon>
        <taxon>Ecdysozoa</taxon>
        <taxon>Nematoda</taxon>
        <taxon>Chromadorea</taxon>
        <taxon>Rhabditida</taxon>
        <taxon>Rhabditina</taxon>
        <taxon>Diplogasteromorpha</taxon>
        <taxon>Diplogasteroidea</taxon>
        <taxon>Neodiplogasteridae</taxon>
        <taxon>Pristionchus</taxon>
    </lineage>
</organism>
<dbReference type="InterPro" id="IPR000719">
    <property type="entry name" value="Prot_kinase_dom"/>
</dbReference>
<keyword evidence="8" id="KW-0460">Magnesium</keyword>
<keyword evidence="9" id="KW-0131">Cell cycle</keyword>
<feature type="non-terminal residue" evidence="13">
    <location>
        <position position="1"/>
    </location>
</feature>
<evidence type="ECO:0000256" key="11">
    <source>
        <dbReference type="ARBA" id="ARBA00048679"/>
    </source>
</evidence>
<evidence type="ECO:0000256" key="1">
    <source>
        <dbReference type="ARBA" id="ARBA00012513"/>
    </source>
</evidence>
<keyword evidence="3" id="KW-0808">Transferase</keyword>
<comment type="catalytic activity">
    <reaction evidence="10">
        <text>L-threonyl-[protein] + ATP = O-phospho-L-threonyl-[protein] + ADP + H(+)</text>
        <dbReference type="Rhea" id="RHEA:46608"/>
        <dbReference type="Rhea" id="RHEA-COMP:11060"/>
        <dbReference type="Rhea" id="RHEA-COMP:11605"/>
        <dbReference type="ChEBI" id="CHEBI:15378"/>
        <dbReference type="ChEBI" id="CHEBI:30013"/>
        <dbReference type="ChEBI" id="CHEBI:30616"/>
        <dbReference type="ChEBI" id="CHEBI:61977"/>
        <dbReference type="ChEBI" id="CHEBI:456216"/>
        <dbReference type="EC" id="2.7.11.1"/>
    </reaction>
</comment>
<dbReference type="GO" id="GO:0004674">
    <property type="term" value="F:protein serine/threonine kinase activity"/>
    <property type="evidence" value="ECO:0007669"/>
    <property type="project" value="UniProtKB-KW"/>
</dbReference>
<keyword evidence="4" id="KW-0479">Metal-binding</keyword>
<reference evidence="13" key="1">
    <citation type="submission" date="2023-10" db="EMBL/GenBank/DDBJ databases">
        <title>Genome assembly of Pristionchus species.</title>
        <authorList>
            <person name="Yoshida K."/>
            <person name="Sommer R.J."/>
        </authorList>
    </citation>
    <scope>NUCLEOTIDE SEQUENCE</scope>
    <source>
        <strain evidence="13">RS0144</strain>
    </source>
</reference>
<evidence type="ECO:0000256" key="3">
    <source>
        <dbReference type="ARBA" id="ARBA00022679"/>
    </source>
</evidence>
<proteinExistence type="predicted"/>
<comment type="catalytic activity">
    <reaction evidence="11">
        <text>L-seryl-[protein] + ATP = O-phospho-L-seryl-[protein] + ADP + H(+)</text>
        <dbReference type="Rhea" id="RHEA:17989"/>
        <dbReference type="Rhea" id="RHEA-COMP:9863"/>
        <dbReference type="Rhea" id="RHEA-COMP:11604"/>
        <dbReference type="ChEBI" id="CHEBI:15378"/>
        <dbReference type="ChEBI" id="CHEBI:29999"/>
        <dbReference type="ChEBI" id="CHEBI:30616"/>
        <dbReference type="ChEBI" id="CHEBI:83421"/>
        <dbReference type="ChEBI" id="CHEBI:456216"/>
        <dbReference type="EC" id="2.7.11.1"/>
    </reaction>
</comment>
<dbReference type="Pfam" id="PF00069">
    <property type="entry name" value="Pkinase"/>
    <property type="match status" value="1"/>
</dbReference>
<gene>
    <name evidence="13" type="ORF">PENTCL1PPCAC_20582</name>
</gene>
<keyword evidence="14" id="KW-1185">Reference proteome</keyword>
<dbReference type="GO" id="GO:0005524">
    <property type="term" value="F:ATP binding"/>
    <property type="evidence" value="ECO:0007669"/>
    <property type="project" value="UniProtKB-KW"/>
</dbReference>
<comment type="caution">
    <text evidence="13">The sequence shown here is derived from an EMBL/GenBank/DDBJ whole genome shotgun (WGS) entry which is preliminary data.</text>
</comment>
<evidence type="ECO:0000256" key="10">
    <source>
        <dbReference type="ARBA" id="ARBA00047899"/>
    </source>
</evidence>
<keyword evidence="7" id="KW-0067">ATP-binding</keyword>
<evidence type="ECO:0000256" key="5">
    <source>
        <dbReference type="ARBA" id="ARBA00022741"/>
    </source>
</evidence>
<dbReference type="InterPro" id="IPR050339">
    <property type="entry name" value="CC_SR_Kinase"/>
</dbReference>
<dbReference type="GO" id="GO:0005634">
    <property type="term" value="C:nucleus"/>
    <property type="evidence" value="ECO:0007669"/>
    <property type="project" value="TreeGrafter"/>
</dbReference>
<dbReference type="EC" id="2.7.11.1" evidence="1"/>
<evidence type="ECO:0000313" key="14">
    <source>
        <dbReference type="Proteomes" id="UP001432027"/>
    </source>
</evidence>
<sequence>QALQHLGLSNIGHFDLKPANILRTKTGHYKLADFTVASRLDKINKGGEFGDGKYAAPELLNEEFTLKADVYSLGLTLAKISAPSSSPLTSEEWDTLKLEGELPKRNTRLRLASNRQRLSLSAAFEREMREPKSPLVAQ</sequence>
<keyword evidence="5" id="KW-0547">Nucleotide-binding</keyword>
<dbReference type="PANTHER" id="PTHR11042:SF183">
    <property type="entry name" value="MEMBRANE-ASSOCIATED TYROSINE- AND THREONINE-SPECIFIC CDC2-INHIBITORY KINASE"/>
    <property type="match status" value="1"/>
</dbReference>
<dbReference type="InterPro" id="IPR011009">
    <property type="entry name" value="Kinase-like_dom_sf"/>
</dbReference>
<dbReference type="AlphaFoldDB" id="A0AAV5TW22"/>
<dbReference type="GO" id="GO:0005737">
    <property type="term" value="C:cytoplasm"/>
    <property type="evidence" value="ECO:0007669"/>
    <property type="project" value="TreeGrafter"/>
</dbReference>
<dbReference type="Gene3D" id="1.10.510.10">
    <property type="entry name" value="Transferase(Phosphotransferase) domain 1"/>
    <property type="match status" value="1"/>
</dbReference>